<sequence length="80" mass="8820">MTQILDPAHKVIGSYLEYAVMFTDQQHTTIEDFGMDREAAECAHREMAAMGESAAQVVSRAITVAYGPWEPLPVSHRTGP</sequence>
<dbReference type="RefSeq" id="WP_184972938.1">
    <property type="nucleotide sequence ID" value="NZ_JACHIN010000018.1"/>
</dbReference>
<proteinExistence type="predicted"/>
<comment type="caution">
    <text evidence="1">The sequence shown here is derived from an EMBL/GenBank/DDBJ whole genome shotgun (WGS) entry which is preliminary data.</text>
</comment>
<name>A0A7W8AC95_9ACTN</name>
<evidence type="ECO:0000313" key="2">
    <source>
        <dbReference type="Proteomes" id="UP000568380"/>
    </source>
</evidence>
<organism evidence="1 2">
    <name type="scientific">Nonomuraea endophytica</name>
    <dbReference type="NCBI Taxonomy" id="714136"/>
    <lineage>
        <taxon>Bacteria</taxon>
        <taxon>Bacillati</taxon>
        <taxon>Actinomycetota</taxon>
        <taxon>Actinomycetes</taxon>
        <taxon>Streptosporangiales</taxon>
        <taxon>Streptosporangiaceae</taxon>
        <taxon>Nonomuraea</taxon>
    </lineage>
</organism>
<gene>
    <name evidence="1" type="ORF">HNR40_009147</name>
</gene>
<protein>
    <submittedName>
        <fullName evidence="1">Uncharacterized protein with HEPN domain</fullName>
    </submittedName>
</protein>
<evidence type="ECO:0000313" key="1">
    <source>
        <dbReference type="EMBL" id="MBB5083642.1"/>
    </source>
</evidence>
<keyword evidence="2" id="KW-1185">Reference proteome</keyword>
<dbReference type="AlphaFoldDB" id="A0A7W8AC95"/>
<reference evidence="1 2" key="1">
    <citation type="submission" date="2020-08" db="EMBL/GenBank/DDBJ databases">
        <title>Genomic Encyclopedia of Type Strains, Phase IV (KMG-IV): sequencing the most valuable type-strain genomes for metagenomic binning, comparative biology and taxonomic classification.</title>
        <authorList>
            <person name="Goeker M."/>
        </authorList>
    </citation>
    <scope>NUCLEOTIDE SEQUENCE [LARGE SCALE GENOMIC DNA]</scope>
    <source>
        <strain evidence="1 2">DSM 45385</strain>
    </source>
</reference>
<accession>A0A7W8AC95</accession>
<dbReference type="EMBL" id="JACHIN010000018">
    <property type="protein sequence ID" value="MBB5083642.1"/>
    <property type="molecule type" value="Genomic_DNA"/>
</dbReference>
<dbReference type="Proteomes" id="UP000568380">
    <property type="component" value="Unassembled WGS sequence"/>
</dbReference>